<dbReference type="EMBL" id="CM056795">
    <property type="protein sequence ID" value="KAJ8721050.1"/>
    <property type="molecule type" value="Genomic_DNA"/>
</dbReference>
<comment type="caution">
    <text evidence="1">The sequence shown here is derived from an EMBL/GenBank/DDBJ whole genome shotgun (WGS) entry which is preliminary data.</text>
</comment>
<protein>
    <submittedName>
        <fullName evidence="1">Uncharacterized protein</fullName>
    </submittedName>
</protein>
<gene>
    <name evidence="1" type="ORF">PYW08_006515</name>
</gene>
<proteinExistence type="predicted"/>
<organism evidence="1 2">
    <name type="scientific">Mythimna loreyi</name>
    <dbReference type="NCBI Taxonomy" id="667449"/>
    <lineage>
        <taxon>Eukaryota</taxon>
        <taxon>Metazoa</taxon>
        <taxon>Ecdysozoa</taxon>
        <taxon>Arthropoda</taxon>
        <taxon>Hexapoda</taxon>
        <taxon>Insecta</taxon>
        <taxon>Pterygota</taxon>
        <taxon>Neoptera</taxon>
        <taxon>Endopterygota</taxon>
        <taxon>Lepidoptera</taxon>
        <taxon>Glossata</taxon>
        <taxon>Ditrysia</taxon>
        <taxon>Noctuoidea</taxon>
        <taxon>Noctuidae</taxon>
        <taxon>Noctuinae</taxon>
        <taxon>Hadenini</taxon>
        <taxon>Mythimna</taxon>
    </lineage>
</organism>
<evidence type="ECO:0000313" key="2">
    <source>
        <dbReference type="Proteomes" id="UP001231649"/>
    </source>
</evidence>
<sequence>MIFVFLLAFISSTTILYTDASYIVVYGDVHKDVEFFTRTFPWIVDNIGGYLFVNYNLLGSGRYSVPQSCALSELQSNTFLQAQYLRCEALGYPSEYCLCEAGVDPEHFKQCVLSGSSIAGEASWGFTSLGVNETPVVDLMGVNNTVYGTDDVTLLKKICELYHYVPRECTHYSSQTEGFLEQKALAQFDRQCFNEFPFEVEKPQPTTVA</sequence>
<dbReference type="Proteomes" id="UP001231649">
    <property type="component" value="Chromosome 19"/>
</dbReference>
<evidence type="ECO:0000313" key="1">
    <source>
        <dbReference type="EMBL" id="KAJ8721050.1"/>
    </source>
</evidence>
<name>A0ACC2QRY2_9NEOP</name>
<keyword evidence="2" id="KW-1185">Reference proteome</keyword>
<reference evidence="1" key="1">
    <citation type="submission" date="2023-03" db="EMBL/GenBank/DDBJ databases">
        <title>Chromosome-level genomes of two armyworms, Mythimna separata and Mythimna loreyi, provide insights into the biosynthesis and reception of sex pheromones.</title>
        <authorList>
            <person name="Zhao H."/>
        </authorList>
    </citation>
    <scope>NUCLEOTIDE SEQUENCE</scope>
    <source>
        <strain evidence="1">BeijingLab</strain>
    </source>
</reference>
<accession>A0ACC2QRY2</accession>